<dbReference type="InterPro" id="IPR023606">
    <property type="entry name" value="CoA-Trfase_III_dom_1_sf"/>
</dbReference>
<keyword evidence="1" id="KW-0808">Transferase</keyword>
<dbReference type="Gene3D" id="3.40.50.10540">
    <property type="entry name" value="Crotonobetainyl-coa:carnitine coa-transferase, domain 1"/>
    <property type="match status" value="1"/>
</dbReference>
<reference evidence="2" key="1">
    <citation type="journal article" date="2019" name="Int. J. Syst. Evol. Microbiol.">
        <title>The Global Catalogue of Microorganisms (GCM) 10K type strain sequencing project: providing services to taxonomists for standard genome sequencing and annotation.</title>
        <authorList>
            <consortium name="The Broad Institute Genomics Platform"/>
            <consortium name="The Broad Institute Genome Sequencing Center for Infectious Disease"/>
            <person name="Wu L."/>
            <person name="Ma J."/>
        </authorList>
    </citation>
    <scope>NUCLEOTIDE SEQUENCE [LARGE SCALE GENOMIC DNA]</scope>
    <source>
        <strain evidence="2">JCM 16902</strain>
    </source>
</reference>
<comment type="caution">
    <text evidence="1">The sequence shown here is derived from an EMBL/GenBank/DDBJ whole genome shotgun (WGS) entry which is preliminary data.</text>
</comment>
<accession>A0ABP7AWM9</accession>
<sequence length="437" mass="46517">MTDRILPPLEIGAGEPTYGPRRWWGGALDVEGLALASTGLACAAVDDLLNRPGALRASSLRVAAAFDSLGHLRIDGRRPIGFASMSGFFATTDGWVRTHANYPHHEARLRRALGASTAQDVVDALRRLGSVEAERVIGEAGGIAAAVRTRAQWLASPMAAGAPPRDWISFDVSPSPSVAWRPGTDLPLTGLRVLDLTRVVAGPVATRTLAALGADVLRIDPPHLPELEDQHVDSGFGKRTALLDLVASAQTRHDLLARADVVVLGYRNGALGLSPAVLREQYPSLIVVNLDAWGDRGPWAQRRGFDSIVQAATGIADVYRLRDGRPGALPVQALDHATGYGIVAAVVGLAAARRKHGVSGIAHLSLVRAADLLFRSRAPETPVQPILDPDLLTTPSPYGELSYVPSPFDLYGAPLSYPHAPHRYGIDTATFPHQHPS</sequence>
<dbReference type="RefSeq" id="WP_231488106.1">
    <property type="nucleotide sequence ID" value="NZ_BAAAZO010000014.1"/>
</dbReference>
<proteinExistence type="predicted"/>
<dbReference type="InterPro" id="IPR050509">
    <property type="entry name" value="CoA-transferase_III"/>
</dbReference>
<keyword evidence="2" id="KW-1185">Reference proteome</keyword>
<protein>
    <submittedName>
        <fullName evidence="1">CoA transferase</fullName>
    </submittedName>
</protein>
<organism evidence="1 2">
    <name type="scientific">Kineosporia mesophila</name>
    <dbReference type="NCBI Taxonomy" id="566012"/>
    <lineage>
        <taxon>Bacteria</taxon>
        <taxon>Bacillati</taxon>
        <taxon>Actinomycetota</taxon>
        <taxon>Actinomycetes</taxon>
        <taxon>Kineosporiales</taxon>
        <taxon>Kineosporiaceae</taxon>
        <taxon>Kineosporia</taxon>
    </lineage>
</organism>
<evidence type="ECO:0000313" key="2">
    <source>
        <dbReference type="Proteomes" id="UP001501074"/>
    </source>
</evidence>
<dbReference type="PANTHER" id="PTHR48228">
    <property type="entry name" value="SUCCINYL-COA--D-CITRAMALATE COA-TRANSFERASE"/>
    <property type="match status" value="1"/>
</dbReference>
<name>A0ABP7AWM9_9ACTN</name>
<dbReference type="GO" id="GO:0016740">
    <property type="term" value="F:transferase activity"/>
    <property type="evidence" value="ECO:0007669"/>
    <property type="project" value="UniProtKB-KW"/>
</dbReference>
<dbReference type="Proteomes" id="UP001501074">
    <property type="component" value="Unassembled WGS sequence"/>
</dbReference>
<gene>
    <name evidence="1" type="ORF">GCM10022223_70790</name>
</gene>
<evidence type="ECO:0000313" key="1">
    <source>
        <dbReference type="EMBL" id="GAA3641380.1"/>
    </source>
</evidence>
<dbReference type="Pfam" id="PF02515">
    <property type="entry name" value="CoA_transf_3"/>
    <property type="match status" value="1"/>
</dbReference>
<dbReference type="SUPFAM" id="SSF89796">
    <property type="entry name" value="CoA-transferase family III (CaiB/BaiF)"/>
    <property type="match status" value="2"/>
</dbReference>
<dbReference type="InterPro" id="IPR003673">
    <property type="entry name" value="CoA-Trfase_fam_III"/>
</dbReference>
<dbReference type="EMBL" id="BAAAZO010000014">
    <property type="protein sequence ID" value="GAA3641380.1"/>
    <property type="molecule type" value="Genomic_DNA"/>
</dbReference>
<dbReference type="PANTHER" id="PTHR48228:SF4">
    <property type="entry name" value="BLR3030 PROTEIN"/>
    <property type="match status" value="1"/>
</dbReference>